<name>A0ABT3S489_9MICO</name>
<evidence type="ECO:0000256" key="1">
    <source>
        <dbReference type="SAM" id="MobiDB-lite"/>
    </source>
</evidence>
<sequence>MRSKSAQAVADTGLGRPDGDAELTGDFCGAPFAEVPQHHSVPLFVREVSQSDAQGGAEEQRVALVVVAVDAVVVTSADAELAFPQGFETADPVDRPTMRHGAQPRLQIGSVRIVPIRVLPELEERFVHDVLREVSVDDDGPHESSQSRSVLLVRSDEGGGFGLIGTVCSTHVAPLRCFNVDRSGRIRLPPFGACEQATKRRG</sequence>
<proteinExistence type="predicted"/>
<protein>
    <recommendedName>
        <fullName evidence="4">CheW-like domain-containing protein</fullName>
    </recommendedName>
</protein>
<accession>A0ABT3S489</accession>
<gene>
    <name evidence="2" type="ORF">ORG12_13270</name>
</gene>
<evidence type="ECO:0008006" key="4">
    <source>
        <dbReference type="Google" id="ProtNLM"/>
    </source>
</evidence>
<dbReference type="Proteomes" id="UP001207276">
    <property type="component" value="Unassembled WGS sequence"/>
</dbReference>
<dbReference type="EMBL" id="JAPJDE010000004">
    <property type="protein sequence ID" value="MCX2849643.1"/>
    <property type="molecule type" value="Genomic_DNA"/>
</dbReference>
<organism evidence="2 3">
    <name type="scientific">Curtobacterium poinsettiae</name>
    <dbReference type="NCBI Taxonomy" id="159612"/>
    <lineage>
        <taxon>Bacteria</taxon>
        <taxon>Bacillati</taxon>
        <taxon>Actinomycetota</taxon>
        <taxon>Actinomycetes</taxon>
        <taxon>Micrococcales</taxon>
        <taxon>Microbacteriaceae</taxon>
        <taxon>Curtobacterium</taxon>
    </lineage>
</organism>
<evidence type="ECO:0000313" key="3">
    <source>
        <dbReference type="Proteomes" id="UP001207276"/>
    </source>
</evidence>
<evidence type="ECO:0000313" key="2">
    <source>
        <dbReference type="EMBL" id="MCX2849643.1"/>
    </source>
</evidence>
<feature type="region of interest" description="Disordered" evidence="1">
    <location>
        <begin position="1"/>
        <end position="21"/>
    </location>
</feature>
<keyword evidence="3" id="KW-1185">Reference proteome</keyword>
<reference evidence="2 3" key="1">
    <citation type="submission" date="2022-11" db="EMBL/GenBank/DDBJ databases">
        <title>Taxonomy of Curtobacterium flaccumfaciens.</title>
        <authorList>
            <person name="Osdaghi E."/>
            <person name="Taghavi S.M."/>
            <person name="Hamidizade M."/>
            <person name="Abachi H."/>
            <person name="Fazliarab A."/>
            <person name="Baeyen S."/>
            <person name="Portier P."/>
            <person name="Van Vaerenbergh J."/>
            <person name="Jacques M.-A."/>
        </authorList>
    </citation>
    <scope>NUCLEOTIDE SEQUENCE [LARGE SCALE GENOMIC DNA]</scope>
    <source>
        <strain evidence="2 3">LMG 3715</strain>
    </source>
</reference>
<comment type="caution">
    <text evidence="2">The sequence shown here is derived from an EMBL/GenBank/DDBJ whole genome shotgun (WGS) entry which is preliminary data.</text>
</comment>